<comment type="caution">
    <text evidence="3">The sequence shown here is derived from an EMBL/GenBank/DDBJ whole genome shotgun (WGS) entry which is preliminary data.</text>
</comment>
<dbReference type="InterPro" id="IPR050275">
    <property type="entry name" value="PGM_Phosphatase"/>
</dbReference>
<dbReference type="GO" id="GO:0016791">
    <property type="term" value="F:phosphatase activity"/>
    <property type="evidence" value="ECO:0007669"/>
    <property type="project" value="TreeGrafter"/>
</dbReference>
<evidence type="ECO:0000256" key="1">
    <source>
        <dbReference type="PIRSR" id="PIRSR613078-1"/>
    </source>
</evidence>
<dbReference type="RefSeq" id="WP_061949191.1">
    <property type="nucleotide sequence ID" value="NZ_LTAO01000023.1"/>
</dbReference>
<gene>
    <name evidence="3" type="ORF">AZF04_07640</name>
</gene>
<dbReference type="SUPFAM" id="SSF53254">
    <property type="entry name" value="Phosphoglycerate mutase-like"/>
    <property type="match status" value="1"/>
</dbReference>
<dbReference type="CDD" id="cd07067">
    <property type="entry name" value="HP_PGM_like"/>
    <property type="match status" value="1"/>
</dbReference>
<dbReference type="STRING" id="519424.AZF04_07640"/>
<dbReference type="OrthoDB" id="9782128at2"/>
<reference evidence="3" key="1">
    <citation type="submission" date="2016-02" db="EMBL/GenBank/DDBJ databases">
        <title>Genome sequence of Bacillus trypoxylicola KCTC 13244(T).</title>
        <authorList>
            <person name="Jeong H."/>
            <person name="Park S.-H."/>
            <person name="Choi S.-K."/>
        </authorList>
    </citation>
    <scope>NUCLEOTIDE SEQUENCE [LARGE SCALE GENOMIC DNA]</scope>
    <source>
        <strain evidence="3">KCTC 13244</strain>
    </source>
</reference>
<dbReference type="EMBL" id="LTAO01000023">
    <property type="protein sequence ID" value="KYG29388.1"/>
    <property type="molecule type" value="Genomic_DNA"/>
</dbReference>
<dbReference type="InterPro" id="IPR013078">
    <property type="entry name" value="His_Pase_superF_clade-1"/>
</dbReference>
<dbReference type="PROSITE" id="PS00175">
    <property type="entry name" value="PG_MUTASE"/>
    <property type="match status" value="1"/>
</dbReference>
<keyword evidence="4" id="KW-1185">Reference proteome</keyword>
<dbReference type="PRINTS" id="PR00991">
    <property type="entry name" value="6PFRUCTKNASE"/>
</dbReference>
<feature type="binding site" evidence="2">
    <location>
        <position position="58"/>
    </location>
    <ligand>
        <name>substrate</name>
    </ligand>
</feature>
<proteinExistence type="predicted"/>
<dbReference type="PANTHER" id="PTHR48100">
    <property type="entry name" value="BROAD-SPECIFICITY PHOSPHATASE YOR283W-RELATED"/>
    <property type="match status" value="1"/>
</dbReference>
<accession>A0A161QIP1</accession>
<sequence length="193" mass="21910">MTKICLVRHGETDWNVQGRLQGKTDIQLNETGIQQAKLCAHYFHSSNWDLIVTSPLIRAKKTAEIINEPLQLSMIVLDYFTEKGFGHAEGLTIEEKREQFPTNEIPNMESPELLRKRLKQGIEIIQKNYSEQNIILVAHGAVINALLAIFSENIIGTGKTSLANASLSTILYSENKWNIEDFNQISHLNEKIH</sequence>
<dbReference type="InterPro" id="IPR001345">
    <property type="entry name" value="PG/BPGM_mutase_AS"/>
</dbReference>
<organism evidence="3 4">
    <name type="scientific">Alkalihalobacillus trypoxylicola</name>
    <dbReference type="NCBI Taxonomy" id="519424"/>
    <lineage>
        <taxon>Bacteria</taxon>
        <taxon>Bacillati</taxon>
        <taxon>Bacillota</taxon>
        <taxon>Bacilli</taxon>
        <taxon>Bacillales</taxon>
        <taxon>Bacillaceae</taxon>
        <taxon>Alkalihalobacillus</taxon>
    </lineage>
</organism>
<dbReference type="Pfam" id="PF00300">
    <property type="entry name" value="His_Phos_1"/>
    <property type="match status" value="1"/>
</dbReference>
<feature type="binding site" evidence="2">
    <location>
        <begin position="8"/>
        <end position="15"/>
    </location>
    <ligand>
        <name>substrate</name>
    </ligand>
</feature>
<dbReference type="InterPro" id="IPR029033">
    <property type="entry name" value="His_PPase_superfam"/>
</dbReference>
<protein>
    <submittedName>
        <fullName evidence="3">Phosphatase</fullName>
    </submittedName>
</protein>
<dbReference type="GO" id="GO:0005737">
    <property type="term" value="C:cytoplasm"/>
    <property type="evidence" value="ECO:0007669"/>
    <property type="project" value="TreeGrafter"/>
</dbReference>
<name>A0A161QIP1_9BACI</name>
<evidence type="ECO:0000313" key="3">
    <source>
        <dbReference type="EMBL" id="KYG29388.1"/>
    </source>
</evidence>
<feature type="active site" description="Proton donor/acceptor" evidence="1">
    <location>
        <position position="82"/>
    </location>
</feature>
<evidence type="ECO:0000313" key="4">
    <source>
        <dbReference type="Proteomes" id="UP000075806"/>
    </source>
</evidence>
<dbReference type="GO" id="GO:0006003">
    <property type="term" value="P:fructose 2,6-bisphosphate metabolic process"/>
    <property type="evidence" value="ECO:0007669"/>
    <property type="project" value="InterPro"/>
</dbReference>
<feature type="active site" description="Tele-phosphohistidine intermediate" evidence="1">
    <location>
        <position position="9"/>
    </location>
</feature>
<dbReference type="GO" id="GO:0005524">
    <property type="term" value="F:ATP binding"/>
    <property type="evidence" value="ECO:0007669"/>
    <property type="project" value="InterPro"/>
</dbReference>
<dbReference type="Gene3D" id="3.40.50.1240">
    <property type="entry name" value="Phosphoglycerate mutase-like"/>
    <property type="match status" value="1"/>
</dbReference>
<dbReference type="InterPro" id="IPR003094">
    <property type="entry name" value="6Pfruct_kin"/>
</dbReference>
<dbReference type="PANTHER" id="PTHR48100:SF59">
    <property type="entry name" value="ADENOSYLCOBALAMIN_ALPHA-RIBAZOLE PHOSPHATASE"/>
    <property type="match status" value="1"/>
</dbReference>
<evidence type="ECO:0000256" key="2">
    <source>
        <dbReference type="PIRSR" id="PIRSR613078-2"/>
    </source>
</evidence>
<dbReference type="AlphaFoldDB" id="A0A161QIP1"/>
<dbReference type="Proteomes" id="UP000075806">
    <property type="component" value="Unassembled WGS sequence"/>
</dbReference>
<dbReference type="SMART" id="SM00855">
    <property type="entry name" value="PGAM"/>
    <property type="match status" value="1"/>
</dbReference>